<dbReference type="EMBL" id="JARK01000145">
    <property type="protein sequence ID" value="EYC42056.1"/>
    <property type="molecule type" value="Genomic_DNA"/>
</dbReference>
<keyword evidence="1" id="KW-1133">Transmembrane helix</keyword>
<keyword evidence="1" id="KW-0812">Transmembrane</keyword>
<dbReference type="Proteomes" id="UP000024635">
    <property type="component" value="Unassembled WGS sequence"/>
</dbReference>
<accession>A0A016WR60</accession>
<sequence length="78" mass="9023">MWRNHAANDGMVVAVVANLDFLGSCSLHLMLTNKGSNKISRTSHSLLSWRRFLLMCGRTAYFSRPQMGHRHRRPMYQC</sequence>
<feature type="transmembrane region" description="Helical" evidence="1">
    <location>
        <begin position="12"/>
        <end position="31"/>
    </location>
</feature>
<gene>
    <name evidence="2" type="primary">Acey_s0545.g3243</name>
    <name evidence="2" type="ORF">Y032_0545g3243</name>
</gene>
<reference evidence="3" key="1">
    <citation type="journal article" date="2015" name="Nat. Genet.">
        <title>The genome and transcriptome of the zoonotic hookworm Ancylostoma ceylanicum identify infection-specific gene families.</title>
        <authorList>
            <person name="Schwarz E.M."/>
            <person name="Hu Y."/>
            <person name="Antoshechkin I."/>
            <person name="Miller M.M."/>
            <person name="Sternberg P.W."/>
            <person name="Aroian R.V."/>
        </authorList>
    </citation>
    <scope>NUCLEOTIDE SEQUENCE</scope>
    <source>
        <strain evidence="3">HY135</strain>
    </source>
</reference>
<protein>
    <submittedName>
        <fullName evidence="2">Uncharacterized protein</fullName>
    </submittedName>
</protein>
<evidence type="ECO:0000256" key="1">
    <source>
        <dbReference type="SAM" id="Phobius"/>
    </source>
</evidence>
<comment type="caution">
    <text evidence="2">The sequence shown here is derived from an EMBL/GenBank/DDBJ whole genome shotgun (WGS) entry which is preliminary data.</text>
</comment>
<keyword evidence="3" id="KW-1185">Reference proteome</keyword>
<proteinExistence type="predicted"/>
<organism evidence="2 3">
    <name type="scientific">Ancylostoma ceylanicum</name>
    <dbReference type="NCBI Taxonomy" id="53326"/>
    <lineage>
        <taxon>Eukaryota</taxon>
        <taxon>Metazoa</taxon>
        <taxon>Ecdysozoa</taxon>
        <taxon>Nematoda</taxon>
        <taxon>Chromadorea</taxon>
        <taxon>Rhabditida</taxon>
        <taxon>Rhabditina</taxon>
        <taxon>Rhabditomorpha</taxon>
        <taxon>Strongyloidea</taxon>
        <taxon>Ancylostomatidae</taxon>
        <taxon>Ancylostomatinae</taxon>
        <taxon>Ancylostoma</taxon>
    </lineage>
</organism>
<evidence type="ECO:0000313" key="2">
    <source>
        <dbReference type="EMBL" id="EYC42056.1"/>
    </source>
</evidence>
<dbReference type="AlphaFoldDB" id="A0A016WR60"/>
<keyword evidence="1" id="KW-0472">Membrane</keyword>
<name>A0A016WR60_9BILA</name>
<evidence type="ECO:0000313" key="3">
    <source>
        <dbReference type="Proteomes" id="UP000024635"/>
    </source>
</evidence>